<dbReference type="AlphaFoldDB" id="A0A7Y9XH79"/>
<accession>A0A7Y9XH79</accession>
<comment type="caution">
    <text evidence="1">The sequence shown here is derived from an EMBL/GenBank/DDBJ whole genome shotgun (WGS) entry which is preliminary data.</text>
</comment>
<reference evidence="1 2" key="1">
    <citation type="submission" date="2020-07" db="EMBL/GenBank/DDBJ databases">
        <title>Sequencing the genomes of 1000 actinobacteria strains.</title>
        <authorList>
            <person name="Klenk H.-P."/>
        </authorList>
    </citation>
    <scope>NUCLEOTIDE SEQUENCE [LARGE SCALE GENOMIC DNA]</scope>
    <source>
        <strain evidence="1 2">DSM 45278</strain>
    </source>
</reference>
<dbReference type="Proteomes" id="UP000584931">
    <property type="component" value="Unassembled WGS sequence"/>
</dbReference>
<protein>
    <submittedName>
        <fullName evidence="1">Uncharacterized protein</fullName>
    </submittedName>
</protein>
<name>A0A7Y9XH79_9ACTN</name>
<organism evidence="1 2">
    <name type="scientific">Nocardiopsis sinuspersici</name>
    <dbReference type="NCBI Taxonomy" id="501010"/>
    <lineage>
        <taxon>Bacteria</taxon>
        <taxon>Bacillati</taxon>
        <taxon>Actinomycetota</taxon>
        <taxon>Actinomycetes</taxon>
        <taxon>Streptosporangiales</taxon>
        <taxon>Nocardiopsidaceae</taxon>
        <taxon>Nocardiopsis</taxon>
    </lineage>
</organism>
<evidence type="ECO:0000313" key="1">
    <source>
        <dbReference type="EMBL" id="NYH55724.1"/>
    </source>
</evidence>
<evidence type="ECO:0000313" key="2">
    <source>
        <dbReference type="Proteomes" id="UP000584931"/>
    </source>
</evidence>
<sequence>MITPPKRPVVVIVNINKTWPEVEQGKRTAADVTLGDWNPYKSSSKTILAFNPDEVGLVLGYRKGTIITAFDIEEDGVRWLEHFDPHRVRWEGSPSAEWSHLVGKKSPVTWKQGEGVALKTLTLDELAHMTADPAPAPSGGTDASPEVTVSLGAVTVSLKDTQTVVVTAPDGMDVLVRRS</sequence>
<dbReference type="EMBL" id="JACCHL010000001">
    <property type="protein sequence ID" value="NYH55724.1"/>
    <property type="molecule type" value="Genomic_DNA"/>
</dbReference>
<proteinExistence type="predicted"/>
<gene>
    <name evidence="1" type="ORF">HNR06_005313</name>
</gene>
<dbReference type="RefSeq" id="WP_179811700.1">
    <property type="nucleotide sequence ID" value="NZ_JACCHL010000001.1"/>
</dbReference>